<proteinExistence type="predicted"/>
<evidence type="ECO:0000313" key="1">
    <source>
        <dbReference type="EMBL" id="PQJ61646.1"/>
    </source>
</evidence>
<dbReference type="OrthoDB" id="5916142at2"/>
<dbReference type="Proteomes" id="UP000238730">
    <property type="component" value="Unassembled WGS sequence"/>
</dbReference>
<accession>A0A2S7VHH7</accession>
<reference evidence="1 2" key="1">
    <citation type="submission" date="2016-12" db="EMBL/GenBank/DDBJ databases">
        <title>Diversity of luminous bacteria.</title>
        <authorList>
            <person name="Yoshizawa S."/>
            <person name="Kogure K."/>
        </authorList>
    </citation>
    <scope>NUCLEOTIDE SEQUENCE [LARGE SCALE GENOMIC DNA]</scope>
    <source>
        <strain evidence="1 2">LC1-200</strain>
    </source>
</reference>
<sequence length="854" mass="95928">MNIQHKKTLLSLCMMLGLSGCGGGGGGDDEAKNNDITEQTPSLEVPDVEVPDISESVSGVYTKDDIKFNLTGAVSVVTTSELAEIPETSSFSSKAISFNSYSAFSDDNTAKTNLFAVNEQGDITPLVNLPGTAKFDYTVSSPDGKYLYALAGVNLYSYDNDNYDLLTNTNCSIFKIDTETSDWSCLIENVIAETPSGYWGEVNDGRLKPLQIDQAGNVYFLSRSFEVLGDDNYKYINYDYSINQVLVKVTSDGLSKPITKDNETISSFLVTKGNSLVYRSDKLNMIPDLNAENLSTVELNSDSWSNGWYTVDDYQTVIYTPNYYNETIGFAQPSKELAGAISKREINAYKFDSGWLNNIILGDDGYIYGVYRSSESDGDGNWNEYAKLQRILPYSPDVIESVKIPEDSWWNYNQEMQVAKGYVYFIEEQKHDGYGKRDIIGATHLTNGTKITLLDGEWTDERYDIETWKLSGDYIYFTGLDQSSSTMVSGKVDVVKLNQGKDESEYLTIKETASVSGDSLTILDMEVLRPVEPSNSGGYPRITEFVSSVEDIYSSTIKFNKWMDKESVSEGLSVTDSDENTVNTMVVWFNRIAHLLYDTSGNLETKSEPLKFGVDYKVTISKDVKDVDGASLEHEQPDDADRTFEWKVRSESGVILSKEKYTSSLLENNNSVLKVFNGNFNVDFIKNSNYLDHTIEFTTKLSNEFHFKINGNDVMNYRNFNSELYFSGNGSDEYLYLKNQIAKFTINVSETDDDNVKFDITITSDDINPITITHYRNKVNLNGGYYYTDEGYVEYIGYTVELDTYTSYSNAYDSVMLDDIKVIDNQNETLLIDDGFDELPVADGTDIYNFTSAL</sequence>
<evidence type="ECO:0000313" key="2">
    <source>
        <dbReference type="Proteomes" id="UP000238730"/>
    </source>
</evidence>
<organism evidence="1 2">
    <name type="scientific">Photobacterium angustum</name>
    <dbReference type="NCBI Taxonomy" id="661"/>
    <lineage>
        <taxon>Bacteria</taxon>
        <taxon>Pseudomonadati</taxon>
        <taxon>Pseudomonadota</taxon>
        <taxon>Gammaproteobacteria</taxon>
        <taxon>Vibrionales</taxon>
        <taxon>Vibrionaceae</taxon>
        <taxon>Photobacterium</taxon>
    </lineage>
</organism>
<comment type="caution">
    <text evidence="1">The sequence shown here is derived from an EMBL/GenBank/DDBJ whole genome shotgun (WGS) entry which is preliminary data.</text>
</comment>
<dbReference type="AlphaFoldDB" id="A0A2S7VHH7"/>
<dbReference type="RefSeq" id="WP_105061537.1">
    <property type="nucleotide sequence ID" value="NZ_MSCJ01000003.1"/>
</dbReference>
<dbReference type="EMBL" id="MSCJ01000003">
    <property type="protein sequence ID" value="PQJ61646.1"/>
    <property type="molecule type" value="Genomic_DNA"/>
</dbReference>
<protein>
    <submittedName>
        <fullName evidence="1">Uncharacterized protein</fullName>
    </submittedName>
</protein>
<dbReference type="PROSITE" id="PS51257">
    <property type="entry name" value="PROKAR_LIPOPROTEIN"/>
    <property type="match status" value="1"/>
</dbReference>
<name>A0A2S7VHH7_PHOAN</name>
<gene>
    <name evidence="1" type="ORF">BTO08_15215</name>
</gene>